<gene>
    <name evidence="1" type="ORF">ACFQ24_04095</name>
</gene>
<evidence type="ECO:0000313" key="1">
    <source>
        <dbReference type="EMBL" id="MFD1104076.1"/>
    </source>
</evidence>
<reference evidence="2" key="1">
    <citation type="journal article" date="2019" name="Int. J. Syst. Evol. Microbiol.">
        <title>The Global Catalogue of Microorganisms (GCM) 10K type strain sequencing project: providing services to taxonomists for standard genome sequencing and annotation.</title>
        <authorList>
            <consortium name="The Broad Institute Genomics Platform"/>
            <consortium name="The Broad Institute Genome Sequencing Center for Infectious Disease"/>
            <person name="Wu L."/>
            <person name="Ma J."/>
        </authorList>
    </citation>
    <scope>NUCLEOTIDE SEQUENCE [LARGE SCALE GENOMIC DNA]</scope>
    <source>
        <strain evidence="2">CCUG 54329</strain>
    </source>
</reference>
<comment type="caution">
    <text evidence="1">The sequence shown here is derived from an EMBL/GenBank/DDBJ whole genome shotgun (WGS) entry which is preliminary data.</text>
</comment>
<accession>A0ABW3NUM6</accession>
<evidence type="ECO:0000313" key="2">
    <source>
        <dbReference type="Proteomes" id="UP001597203"/>
    </source>
</evidence>
<organism evidence="1 2">
    <name type="scientific">Sphingobium olei</name>
    <dbReference type="NCBI Taxonomy" id="420955"/>
    <lineage>
        <taxon>Bacteria</taxon>
        <taxon>Pseudomonadati</taxon>
        <taxon>Pseudomonadota</taxon>
        <taxon>Alphaproteobacteria</taxon>
        <taxon>Sphingomonadales</taxon>
        <taxon>Sphingomonadaceae</taxon>
        <taxon>Sphingobium</taxon>
    </lineage>
</organism>
<dbReference type="Proteomes" id="UP001597203">
    <property type="component" value="Unassembled WGS sequence"/>
</dbReference>
<dbReference type="RefSeq" id="WP_380909189.1">
    <property type="nucleotide sequence ID" value="NZ_JBHTLS010000057.1"/>
</dbReference>
<keyword evidence="2" id="KW-1185">Reference proteome</keyword>
<proteinExistence type="predicted"/>
<name>A0ABW3NUM6_9SPHN</name>
<sequence length="67" mass="7892">MQLATQSLEQMMRDLSVAYHVREQHRLLGEDFIQQDLDADWDARTREWKALLHDGRISIRAILEASL</sequence>
<dbReference type="EMBL" id="JBHTLS010000057">
    <property type="protein sequence ID" value="MFD1104076.1"/>
    <property type="molecule type" value="Genomic_DNA"/>
</dbReference>
<protein>
    <submittedName>
        <fullName evidence="1">Uncharacterized protein</fullName>
    </submittedName>
</protein>